<proteinExistence type="predicted"/>
<name>A0A498JLA6_MALDO</name>
<dbReference type="Proteomes" id="UP000290289">
    <property type="component" value="Chromosome 6"/>
</dbReference>
<evidence type="ECO:0000313" key="3">
    <source>
        <dbReference type="Proteomes" id="UP000290289"/>
    </source>
</evidence>
<sequence length="132" mass="14986">MNKDSETASRFLDGLSSLFKSTNADNIDEGEILLVEVVSLHMQLVKVHKVTKVYNRERAREGRKKTGSSSSSFTSELFRSKESSASSGIFRAIFAPSSKDLYYSPVAEKMSLFEQYKVERERPLKVKSYCTR</sequence>
<protein>
    <submittedName>
        <fullName evidence="2">Uncharacterized protein</fullName>
    </submittedName>
</protein>
<accession>A0A498JLA6</accession>
<reference evidence="2 3" key="1">
    <citation type="submission" date="2018-10" db="EMBL/GenBank/DDBJ databases">
        <title>A high-quality apple genome assembly.</title>
        <authorList>
            <person name="Hu J."/>
        </authorList>
    </citation>
    <scope>NUCLEOTIDE SEQUENCE [LARGE SCALE GENOMIC DNA]</scope>
    <source>
        <strain evidence="3">cv. HFTH1</strain>
        <tissue evidence="2">Young leaf</tissue>
    </source>
</reference>
<feature type="region of interest" description="Disordered" evidence="1">
    <location>
        <begin position="57"/>
        <end position="83"/>
    </location>
</feature>
<dbReference type="EMBL" id="RDQH01000332">
    <property type="protein sequence ID" value="RXH95845.1"/>
    <property type="molecule type" value="Genomic_DNA"/>
</dbReference>
<comment type="caution">
    <text evidence="2">The sequence shown here is derived from an EMBL/GenBank/DDBJ whole genome shotgun (WGS) entry which is preliminary data.</text>
</comment>
<dbReference type="AlphaFoldDB" id="A0A498JLA6"/>
<feature type="compositionally biased region" description="Low complexity" evidence="1">
    <location>
        <begin position="67"/>
        <end position="77"/>
    </location>
</feature>
<keyword evidence="3" id="KW-1185">Reference proteome</keyword>
<gene>
    <name evidence="2" type="ORF">DVH24_008345</name>
</gene>
<evidence type="ECO:0000256" key="1">
    <source>
        <dbReference type="SAM" id="MobiDB-lite"/>
    </source>
</evidence>
<organism evidence="2 3">
    <name type="scientific">Malus domestica</name>
    <name type="common">Apple</name>
    <name type="synonym">Pyrus malus</name>
    <dbReference type="NCBI Taxonomy" id="3750"/>
    <lineage>
        <taxon>Eukaryota</taxon>
        <taxon>Viridiplantae</taxon>
        <taxon>Streptophyta</taxon>
        <taxon>Embryophyta</taxon>
        <taxon>Tracheophyta</taxon>
        <taxon>Spermatophyta</taxon>
        <taxon>Magnoliopsida</taxon>
        <taxon>eudicotyledons</taxon>
        <taxon>Gunneridae</taxon>
        <taxon>Pentapetalae</taxon>
        <taxon>rosids</taxon>
        <taxon>fabids</taxon>
        <taxon>Rosales</taxon>
        <taxon>Rosaceae</taxon>
        <taxon>Amygdaloideae</taxon>
        <taxon>Maleae</taxon>
        <taxon>Malus</taxon>
    </lineage>
</organism>
<evidence type="ECO:0000313" key="2">
    <source>
        <dbReference type="EMBL" id="RXH95845.1"/>
    </source>
</evidence>